<keyword evidence="2" id="KW-1185">Reference proteome</keyword>
<dbReference type="EMBL" id="JAYMRW010000065">
    <property type="protein sequence ID" value="MEM5453213.1"/>
    <property type="molecule type" value="Genomic_DNA"/>
</dbReference>
<protein>
    <submittedName>
        <fullName evidence="1">Uncharacterized protein</fullName>
    </submittedName>
</protein>
<sequence>DLFVVVGKSSHGTCDANNFPLVLEADRLETALRGVPGVQTTTSVGGLTRWMTSGFYEGYPKWYTIDRVPSIINKTVWQIRKRHFVAAWTELKPVSKVMSVTSSGGDYFGHTEFATIEPQG</sequence>
<evidence type="ECO:0000313" key="2">
    <source>
        <dbReference type="Proteomes" id="UP001390669"/>
    </source>
</evidence>
<evidence type="ECO:0000313" key="1">
    <source>
        <dbReference type="EMBL" id="MEM5453213.1"/>
    </source>
</evidence>
<feature type="non-terminal residue" evidence="1">
    <location>
        <position position="1"/>
    </location>
</feature>
<gene>
    <name evidence="1" type="ORF">VSR33_38220</name>
</gene>
<feature type="non-terminal residue" evidence="1">
    <location>
        <position position="120"/>
    </location>
</feature>
<comment type="caution">
    <text evidence="1">The sequence shown here is derived from an EMBL/GenBank/DDBJ whole genome shotgun (WGS) entry which is preliminary data.</text>
</comment>
<proteinExistence type="predicted"/>
<organism evidence="1 2">
    <name type="scientific">Paraburkholderia guartelaensis</name>
    <dbReference type="NCBI Taxonomy" id="2546446"/>
    <lineage>
        <taxon>Bacteria</taxon>
        <taxon>Pseudomonadati</taxon>
        <taxon>Pseudomonadota</taxon>
        <taxon>Betaproteobacteria</taxon>
        <taxon>Burkholderiales</taxon>
        <taxon>Burkholderiaceae</taxon>
        <taxon>Paraburkholderia</taxon>
    </lineage>
</organism>
<reference evidence="1 2" key="1">
    <citation type="submission" date="2024-01" db="EMBL/GenBank/DDBJ databases">
        <title>The diversity of rhizobia nodulating Mimosa spp. in eleven states of Brazil covering several biomes is determined by host plant, location, and edaphic factors.</title>
        <authorList>
            <person name="Rouws L."/>
            <person name="Barauna A."/>
            <person name="Beukes C."/>
            <person name="De Faria S.M."/>
            <person name="Gross E."/>
            <person name="Dos Reis Junior F.B."/>
            <person name="Simon M."/>
            <person name="Maluk M."/>
            <person name="Odee D.W."/>
            <person name="Kenicer G."/>
            <person name="Young J.P.W."/>
            <person name="Reis V.M."/>
            <person name="Zilli J."/>
            <person name="James E.K."/>
        </authorList>
    </citation>
    <scope>NUCLEOTIDE SEQUENCE [LARGE SCALE GENOMIC DNA]</scope>
    <source>
        <strain evidence="1 2">JPY164</strain>
    </source>
</reference>
<accession>A0ABU9SQI7</accession>
<dbReference type="Proteomes" id="UP001390669">
    <property type="component" value="Unassembled WGS sequence"/>
</dbReference>
<name>A0ABU9SQI7_9BURK</name>